<evidence type="ECO:0000313" key="1">
    <source>
        <dbReference type="EMBL" id="SVD76492.1"/>
    </source>
</evidence>
<dbReference type="InterPro" id="IPR002591">
    <property type="entry name" value="Phosphodiest/P_Trfase"/>
</dbReference>
<protein>
    <submittedName>
        <fullName evidence="1">Uncharacterized protein</fullName>
    </submittedName>
</protein>
<dbReference type="SUPFAM" id="SSF53649">
    <property type="entry name" value="Alkaline phosphatase-like"/>
    <property type="match status" value="1"/>
</dbReference>
<dbReference type="PANTHER" id="PTHR10151:SF120">
    <property type="entry name" value="BIS(5'-ADENOSYL)-TRIPHOSPHATASE"/>
    <property type="match status" value="1"/>
</dbReference>
<dbReference type="Gene3D" id="3.30.1360.180">
    <property type="match status" value="1"/>
</dbReference>
<feature type="non-terminal residue" evidence="1">
    <location>
        <position position="1"/>
    </location>
</feature>
<dbReference type="AlphaFoldDB" id="A0A382XZD2"/>
<feature type="non-terminal residue" evidence="1">
    <location>
        <position position="267"/>
    </location>
</feature>
<reference evidence="1" key="1">
    <citation type="submission" date="2018-05" db="EMBL/GenBank/DDBJ databases">
        <authorList>
            <person name="Lanie J.A."/>
            <person name="Ng W.-L."/>
            <person name="Kazmierczak K.M."/>
            <person name="Andrzejewski T.M."/>
            <person name="Davidsen T.M."/>
            <person name="Wayne K.J."/>
            <person name="Tettelin H."/>
            <person name="Glass J.I."/>
            <person name="Rusch D."/>
            <person name="Podicherti R."/>
            <person name="Tsui H.-C.T."/>
            <person name="Winkler M.E."/>
        </authorList>
    </citation>
    <scope>NUCLEOTIDE SEQUENCE</scope>
</reference>
<sequence length="267" mass="31021">SNTVQDPRFYKAEPIWVTAEKQGIRSASFFWVGTEAPIKGVSPSIFKYYNGNIPFETRIDSVITWFRLEKDKRPQLILLYFSEPDKTGHEYGVEGEKIIETIRKMDNLLGNLHEKLKTLEIYSQLNIIITSDHGMTDVNSDRLIILDDYISRVEDLYINGSGSHVQFDHKKDRIEYADQLFQELKKIPHAQIWKKSEIPKRFHFVNENTGDYLLLADEGWFISTKSTLQEEEFSLSGMHGYDPQLINMHGIFYAMGPYIYPGLQIKS</sequence>
<dbReference type="EMBL" id="UINC01171762">
    <property type="protein sequence ID" value="SVD76492.1"/>
    <property type="molecule type" value="Genomic_DNA"/>
</dbReference>
<name>A0A382XZD2_9ZZZZ</name>
<dbReference type="CDD" id="cd16018">
    <property type="entry name" value="Enpp"/>
    <property type="match status" value="1"/>
</dbReference>
<dbReference type="PANTHER" id="PTHR10151">
    <property type="entry name" value="ECTONUCLEOTIDE PYROPHOSPHATASE/PHOSPHODIESTERASE"/>
    <property type="match status" value="1"/>
</dbReference>
<dbReference type="GO" id="GO:0016787">
    <property type="term" value="F:hydrolase activity"/>
    <property type="evidence" value="ECO:0007669"/>
    <property type="project" value="UniProtKB-ARBA"/>
</dbReference>
<gene>
    <name evidence="1" type="ORF">METZ01_LOCUS429346</name>
</gene>
<dbReference type="Pfam" id="PF01663">
    <property type="entry name" value="Phosphodiest"/>
    <property type="match status" value="1"/>
</dbReference>
<proteinExistence type="predicted"/>
<dbReference type="Gene3D" id="3.40.720.10">
    <property type="entry name" value="Alkaline Phosphatase, subunit A"/>
    <property type="match status" value="1"/>
</dbReference>
<accession>A0A382XZD2</accession>
<organism evidence="1">
    <name type="scientific">marine metagenome</name>
    <dbReference type="NCBI Taxonomy" id="408172"/>
    <lineage>
        <taxon>unclassified sequences</taxon>
        <taxon>metagenomes</taxon>
        <taxon>ecological metagenomes</taxon>
    </lineage>
</organism>
<dbReference type="InterPro" id="IPR017850">
    <property type="entry name" value="Alkaline_phosphatase_core_sf"/>
</dbReference>